<evidence type="ECO:0000256" key="6">
    <source>
        <dbReference type="HAMAP-Rule" id="MF_00337"/>
    </source>
</evidence>
<evidence type="ECO:0000256" key="3">
    <source>
        <dbReference type="ARBA" id="ARBA00022722"/>
    </source>
</evidence>
<evidence type="ECO:0000256" key="5">
    <source>
        <dbReference type="ARBA" id="ARBA00022839"/>
    </source>
</evidence>
<name>A0A839T8M1_AZOMA</name>
<accession>A0A839T8M1</accession>
<dbReference type="EMBL" id="JACHXI010000029">
    <property type="protein sequence ID" value="MBB3105230.1"/>
    <property type="molecule type" value="Genomic_DNA"/>
</dbReference>
<dbReference type="PANTHER" id="PTHR34137:SF1">
    <property type="entry name" value="EXODEOXYRIBONUCLEASE 7 SMALL SUBUNIT"/>
    <property type="match status" value="1"/>
</dbReference>
<comment type="similarity">
    <text evidence="1 6">Belongs to the XseB family.</text>
</comment>
<dbReference type="InterPro" id="IPR003761">
    <property type="entry name" value="Exonuc_VII_S"/>
</dbReference>
<dbReference type="GO" id="GO:0006308">
    <property type="term" value="P:DNA catabolic process"/>
    <property type="evidence" value="ECO:0007669"/>
    <property type="project" value="UniProtKB-UniRule"/>
</dbReference>
<dbReference type="EC" id="3.1.11.6" evidence="6"/>
<dbReference type="AlphaFoldDB" id="A0A839T8M1"/>
<evidence type="ECO:0000313" key="8">
    <source>
        <dbReference type="Proteomes" id="UP000549250"/>
    </source>
</evidence>
<keyword evidence="8" id="KW-1185">Reference proteome</keyword>
<comment type="catalytic activity">
    <reaction evidence="6">
        <text>Exonucleolytic cleavage in either 5'- to 3'- or 3'- to 5'-direction to yield nucleoside 5'-phosphates.</text>
        <dbReference type="EC" id="3.1.11.6"/>
    </reaction>
</comment>
<dbReference type="Gene3D" id="1.10.287.1040">
    <property type="entry name" value="Exonuclease VII, small subunit"/>
    <property type="match status" value="1"/>
</dbReference>
<gene>
    <name evidence="6" type="primary">xseB</name>
    <name evidence="7" type="ORF">FHR87_003665</name>
</gene>
<evidence type="ECO:0000256" key="2">
    <source>
        <dbReference type="ARBA" id="ARBA00022490"/>
    </source>
</evidence>
<comment type="caution">
    <text evidence="7">The sequence shown here is derived from an EMBL/GenBank/DDBJ whole genome shotgun (WGS) entry which is preliminary data.</text>
</comment>
<sequence length="80" mass="9126">MARKKAALDFERSLAELQQLVERLESGELSLEDSLNCFEQGIRLTRDCQTALTQAEQKVQILLERDGSVREAPFETDTQQ</sequence>
<comment type="function">
    <text evidence="6">Bidirectionally degrades single-stranded DNA into large acid-insoluble oligonucleotides, which are then degraded further into small acid-soluble oligonucleotides.</text>
</comment>
<reference evidence="7 8" key="1">
    <citation type="submission" date="2020-08" db="EMBL/GenBank/DDBJ databases">
        <title>Genomic Encyclopedia of Type Strains, Phase III (KMG-III): the genomes of soil and plant-associated and newly described type strains.</title>
        <authorList>
            <person name="Whitman W."/>
        </authorList>
    </citation>
    <scope>NUCLEOTIDE SEQUENCE [LARGE SCALE GENOMIC DNA]</scope>
    <source>
        <strain evidence="7 8">CECT 4462</strain>
    </source>
</reference>
<keyword evidence="3 6" id="KW-0540">Nuclease</keyword>
<dbReference type="Proteomes" id="UP000549250">
    <property type="component" value="Unassembled WGS sequence"/>
</dbReference>
<dbReference type="PANTHER" id="PTHR34137">
    <property type="entry name" value="EXODEOXYRIBONUCLEASE 7 SMALL SUBUNIT"/>
    <property type="match status" value="1"/>
</dbReference>
<dbReference type="SUPFAM" id="SSF116842">
    <property type="entry name" value="XseB-like"/>
    <property type="match status" value="1"/>
</dbReference>
<dbReference type="RefSeq" id="WP_183168101.1">
    <property type="nucleotide sequence ID" value="NZ_JACHXI010000029.1"/>
</dbReference>
<keyword evidence="4 6" id="KW-0378">Hydrolase</keyword>
<evidence type="ECO:0000313" key="7">
    <source>
        <dbReference type="EMBL" id="MBB3105230.1"/>
    </source>
</evidence>
<dbReference type="GO" id="GO:0008855">
    <property type="term" value="F:exodeoxyribonuclease VII activity"/>
    <property type="evidence" value="ECO:0007669"/>
    <property type="project" value="UniProtKB-UniRule"/>
</dbReference>
<dbReference type="GO" id="GO:0009318">
    <property type="term" value="C:exodeoxyribonuclease VII complex"/>
    <property type="evidence" value="ECO:0007669"/>
    <property type="project" value="UniProtKB-UniRule"/>
</dbReference>
<evidence type="ECO:0000256" key="1">
    <source>
        <dbReference type="ARBA" id="ARBA00009998"/>
    </source>
</evidence>
<comment type="subcellular location">
    <subcellularLocation>
        <location evidence="6">Cytoplasm</location>
    </subcellularLocation>
</comment>
<dbReference type="Pfam" id="PF02609">
    <property type="entry name" value="Exonuc_VII_S"/>
    <property type="match status" value="1"/>
</dbReference>
<proteinExistence type="inferred from homology"/>
<dbReference type="GO" id="GO:0005829">
    <property type="term" value="C:cytosol"/>
    <property type="evidence" value="ECO:0007669"/>
    <property type="project" value="TreeGrafter"/>
</dbReference>
<protein>
    <recommendedName>
        <fullName evidence="6">Exodeoxyribonuclease 7 small subunit</fullName>
        <ecNumber evidence="6">3.1.11.6</ecNumber>
    </recommendedName>
    <alternativeName>
        <fullName evidence="6">Exodeoxyribonuclease VII small subunit</fullName>
        <shortName evidence="6">Exonuclease VII small subunit</shortName>
    </alternativeName>
</protein>
<dbReference type="NCBIfam" id="NF002137">
    <property type="entry name" value="PRK00977.1-1"/>
    <property type="match status" value="1"/>
</dbReference>
<dbReference type="NCBIfam" id="TIGR01280">
    <property type="entry name" value="xseB"/>
    <property type="match status" value="1"/>
</dbReference>
<comment type="subunit">
    <text evidence="6">Heterooligomer composed of large and small subunits.</text>
</comment>
<dbReference type="PIRSF" id="PIRSF006488">
    <property type="entry name" value="Exonuc_VII_S"/>
    <property type="match status" value="1"/>
</dbReference>
<dbReference type="NCBIfam" id="NF002140">
    <property type="entry name" value="PRK00977.1-4"/>
    <property type="match status" value="1"/>
</dbReference>
<evidence type="ECO:0000256" key="4">
    <source>
        <dbReference type="ARBA" id="ARBA00022801"/>
    </source>
</evidence>
<dbReference type="HAMAP" id="MF_00337">
    <property type="entry name" value="Exonuc_7_S"/>
    <property type="match status" value="1"/>
</dbReference>
<dbReference type="InterPro" id="IPR037004">
    <property type="entry name" value="Exonuc_VII_ssu_sf"/>
</dbReference>
<keyword evidence="5 6" id="KW-0269">Exonuclease</keyword>
<organism evidence="7 8">
    <name type="scientific">Azomonas macrocytogenes</name>
    <name type="common">Azotobacter macrocytogenes</name>
    <dbReference type="NCBI Taxonomy" id="69962"/>
    <lineage>
        <taxon>Bacteria</taxon>
        <taxon>Pseudomonadati</taxon>
        <taxon>Pseudomonadota</taxon>
        <taxon>Gammaproteobacteria</taxon>
        <taxon>Pseudomonadales</taxon>
        <taxon>Pseudomonadaceae</taxon>
        <taxon>Azomonas</taxon>
    </lineage>
</organism>
<keyword evidence="2 6" id="KW-0963">Cytoplasm</keyword>